<evidence type="ECO:0000256" key="2">
    <source>
        <dbReference type="ARBA" id="ARBA00009895"/>
    </source>
</evidence>
<dbReference type="InterPro" id="IPR036974">
    <property type="entry name" value="PUA_sf"/>
</dbReference>
<sequence length="245" mass="27119">MMCDVADVLCRFGDWEERGDVDRLPSERRKTRGGGASVVEESGWGGWVGGWNWQCAGMRPLDEGETKAVFEKLFQFLGNNLKQLIDRPAIEGARDAKDGGYCLRLHRNRVYYVSEAIVKKATNVGNDNLASLGTCIGKFTHSSKFRLTVTCLELLAAHAKYKVWLKASAEMSFLYGNHVVKSGLGRITESTPQYQGVVVYSASDIPLGFGVAAHSTQECRKLDPNAIVVLHQADVGEYLRQEDDL</sequence>
<organism evidence="7 8">
    <name type="scientific">Chara braunii</name>
    <name type="common">Braun's stonewort</name>
    <dbReference type="NCBI Taxonomy" id="69332"/>
    <lineage>
        <taxon>Eukaryota</taxon>
        <taxon>Viridiplantae</taxon>
        <taxon>Streptophyta</taxon>
        <taxon>Charophyceae</taxon>
        <taxon>Charales</taxon>
        <taxon>Characeae</taxon>
        <taxon>Chara</taxon>
    </lineage>
</organism>
<dbReference type="CDD" id="cd21151">
    <property type="entry name" value="PUA_Nip7-like"/>
    <property type="match status" value="1"/>
</dbReference>
<evidence type="ECO:0000256" key="5">
    <source>
        <dbReference type="ARBA" id="ARBA00023242"/>
    </source>
</evidence>
<protein>
    <recommendedName>
        <fullName evidence="6">PUA domain-containing protein</fullName>
    </recommendedName>
</protein>
<dbReference type="PANTHER" id="PTHR23415">
    <property type="entry name" value="CYCLIN-DEPENDENT KINASES REGULATORY SUBUNIT/60S RIBOSOME SUBUNIT BIOGENESIS PROTEIN NIP7"/>
    <property type="match status" value="1"/>
</dbReference>
<dbReference type="Gramene" id="GBG58700">
    <property type="protein sequence ID" value="GBG58700"/>
    <property type="gene ID" value="CBR_g101"/>
</dbReference>
<evidence type="ECO:0000259" key="6">
    <source>
        <dbReference type="SMART" id="SM00359"/>
    </source>
</evidence>
<dbReference type="CDD" id="cd21146">
    <property type="entry name" value="Nip7_N_euk"/>
    <property type="match status" value="1"/>
</dbReference>
<dbReference type="OMA" id="LISMGTC"/>
<dbReference type="SUPFAM" id="SSF88697">
    <property type="entry name" value="PUA domain-like"/>
    <property type="match status" value="1"/>
</dbReference>
<feature type="domain" description="PUA" evidence="6">
    <location>
        <begin position="161"/>
        <end position="236"/>
    </location>
</feature>
<dbReference type="SMART" id="SM00359">
    <property type="entry name" value="PUA"/>
    <property type="match status" value="1"/>
</dbReference>
<dbReference type="GO" id="GO:0003723">
    <property type="term" value="F:RNA binding"/>
    <property type="evidence" value="ECO:0007669"/>
    <property type="project" value="UniProtKB-KW"/>
</dbReference>
<dbReference type="Pfam" id="PF17833">
    <property type="entry name" value="pre-PUA_NIP7"/>
    <property type="match status" value="1"/>
</dbReference>
<evidence type="ECO:0000313" key="8">
    <source>
        <dbReference type="Proteomes" id="UP000265515"/>
    </source>
</evidence>
<dbReference type="InterPro" id="IPR005155">
    <property type="entry name" value="UPF0113_PUA"/>
</dbReference>
<dbReference type="SUPFAM" id="SSF88802">
    <property type="entry name" value="Pre-PUA domain"/>
    <property type="match status" value="1"/>
</dbReference>
<dbReference type="InterPro" id="IPR002478">
    <property type="entry name" value="PUA"/>
</dbReference>
<keyword evidence="3" id="KW-0690">Ribosome biogenesis</keyword>
<keyword evidence="5" id="KW-0539">Nucleus</keyword>
<evidence type="ECO:0000256" key="4">
    <source>
        <dbReference type="ARBA" id="ARBA00022884"/>
    </source>
</evidence>
<accession>A0A388JLK1</accession>
<dbReference type="InterPro" id="IPR015947">
    <property type="entry name" value="PUA-like_sf"/>
</dbReference>
<comment type="caution">
    <text evidence="7">The sequence shown here is derived from an EMBL/GenBank/DDBJ whole genome shotgun (WGS) entry which is preliminary data.</text>
</comment>
<keyword evidence="8" id="KW-1185">Reference proteome</keyword>
<dbReference type="PROSITE" id="PS50890">
    <property type="entry name" value="PUA"/>
    <property type="match status" value="1"/>
</dbReference>
<dbReference type="Proteomes" id="UP000265515">
    <property type="component" value="Unassembled WGS sequence"/>
</dbReference>
<dbReference type="FunFam" id="3.10.450.220:FF:000001">
    <property type="entry name" value="60S ribosome subunit biogenesis protein NIP7 homolog"/>
    <property type="match status" value="1"/>
</dbReference>
<evidence type="ECO:0000256" key="1">
    <source>
        <dbReference type="ARBA" id="ARBA00004604"/>
    </source>
</evidence>
<comment type="subcellular location">
    <subcellularLocation>
        <location evidence="1">Nucleus</location>
        <location evidence="1">Nucleolus</location>
    </subcellularLocation>
</comment>
<dbReference type="GO" id="GO:0042254">
    <property type="term" value="P:ribosome biogenesis"/>
    <property type="evidence" value="ECO:0007669"/>
    <property type="project" value="UniProtKB-KW"/>
</dbReference>
<reference evidence="7 8" key="1">
    <citation type="journal article" date="2018" name="Cell">
        <title>The Chara Genome: Secondary Complexity and Implications for Plant Terrestrialization.</title>
        <authorList>
            <person name="Nishiyama T."/>
            <person name="Sakayama H."/>
            <person name="Vries J.D."/>
            <person name="Buschmann H."/>
            <person name="Saint-Marcoux D."/>
            <person name="Ullrich K.K."/>
            <person name="Haas F.B."/>
            <person name="Vanderstraeten L."/>
            <person name="Becker D."/>
            <person name="Lang D."/>
            <person name="Vosolsobe S."/>
            <person name="Rombauts S."/>
            <person name="Wilhelmsson P.K.I."/>
            <person name="Janitza P."/>
            <person name="Kern R."/>
            <person name="Heyl A."/>
            <person name="Rumpler F."/>
            <person name="Villalobos L.I.A.C."/>
            <person name="Clay J.M."/>
            <person name="Skokan R."/>
            <person name="Toyoda A."/>
            <person name="Suzuki Y."/>
            <person name="Kagoshima H."/>
            <person name="Schijlen E."/>
            <person name="Tajeshwar N."/>
            <person name="Catarino B."/>
            <person name="Hetherington A.J."/>
            <person name="Saltykova A."/>
            <person name="Bonnot C."/>
            <person name="Breuninger H."/>
            <person name="Symeonidi A."/>
            <person name="Radhakrishnan G.V."/>
            <person name="Van Nieuwerburgh F."/>
            <person name="Deforce D."/>
            <person name="Chang C."/>
            <person name="Karol K.G."/>
            <person name="Hedrich R."/>
            <person name="Ulvskov P."/>
            <person name="Glockner G."/>
            <person name="Delwiche C.F."/>
            <person name="Petrasek J."/>
            <person name="Van de Peer Y."/>
            <person name="Friml J."/>
            <person name="Beilby M."/>
            <person name="Dolan L."/>
            <person name="Kohara Y."/>
            <person name="Sugano S."/>
            <person name="Fujiyama A."/>
            <person name="Delaux P.-M."/>
            <person name="Quint M."/>
            <person name="TheiBen G."/>
            <person name="Hagemann M."/>
            <person name="Harholt J."/>
            <person name="Dunand C."/>
            <person name="Zachgo S."/>
            <person name="Langdale J."/>
            <person name="Maumus F."/>
            <person name="Straeten D.V.D."/>
            <person name="Gould S.B."/>
            <person name="Rensing S.A."/>
        </authorList>
    </citation>
    <scope>NUCLEOTIDE SEQUENCE [LARGE SCALE GENOMIC DNA]</scope>
    <source>
        <strain evidence="7 8">S276</strain>
    </source>
</reference>
<dbReference type="EMBL" id="BFEA01000001">
    <property type="protein sequence ID" value="GBG58700.1"/>
    <property type="molecule type" value="Genomic_DNA"/>
</dbReference>
<comment type="similarity">
    <text evidence="2">Belongs to the NIP7 family.</text>
</comment>
<dbReference type="FunFam" id="2.30.130.10:FF:000002">
    <property type="entry name" value="60S ribosome subunit biogenesis protein NIP7 homolog"/>
    <property type="match status" value="1"/>
</dbReference>
<gene>
    <name evidence="7" type="ORF">CBR_g101</name>
</gene>
<dbReference type="Pfam" id="PF03657">
    <property type="entry name" value="UPF0113"/>
    <property type="match status" value="1"/>
</dbReference>
<dbReference type="STRING" id="69332.A0A388JLK1"/>
<dbReference type="InterPro" id="IPR055359">
    <property type="entry name" value="Nip7_N_euk"/>
</dbReference>
<name>A0A388JLK1_CHABU</name>
<dbReference type="AlphaFoldDB" id="A0A388JLK1"/>
<dbReference type="InterPro" id="IPR040598">
    <property type="entry name" value="NIP7_N"/>
</dbReference>
<evidence type="ECO:0000313" key="7">
    <source>
        <dbReference type="EMBL" id="GBG58700.1"/>
    </source>
</evidence>
<dbReference type="OrthoDB" id="27490at2759"/>
<dbReference type="GO" id="GO:0005730">
    <property type="term" value="C:nucleolus"/>
    <property type="evidence" value="ECO:0007669"/>
    <property type="project" value="UniProtKB-SubCell"/>
</dbReference>
<keyword evidence="4" id="KW-0694">RNA-binding</keyword>
<evidence type="ECO:0000256" key="3">
    <source>
        <dbReference type="ARBA" id="ARBA00022517"/>
    </source>
</evidence>
<proteinExistence type="inferred from homology"/>
<dbReference type="Gene3D" id="2.30.130.10">
    <property type="entry name" value="PUA domain"/>
    <property type="match status" value="1"/>
</dbReference>
<dbReference type="Gene3D" id="3.10.450.220">
    <property type="match status" value="1"/>
</dbReference>